<dbReference type="InterPro" id="IPR052927">
    <property type="entry name" value="DCC_oxidoreductase"/>
</dbReference>
<dbReference type="PANTHER" id="PTHR33639">
    <property type="entry name" value="THIOL-DISULFIDE OXIDOREDUCTASE DCC"/>
    <property type="match status" value="1"/>
</dbReference>
<dbReference type="Pfam" id="PF04134">
    <property type="entry name" value="DCC1-like"/>
    <property type="match status" value="1"/>
</dbReference>
<evidence type="ECO:0000313" key="2">
    <source>
        <dbReference type="Proteomes" id="UP000243887"/>
    </source>
</evidence>
<gene>
    <name evidence="1" type="ORF">SAMN04487893_10911</name>
</gene>
<organism evidence="1 2">
    <name type="scientific">Myroides guanonis</name>
    <dbReference type="NCBI Taxonomy" id="1150112"/>
    <lineage>
        <taxon>Bacteria</taxon>
        <taxon>Pseudomonadati</taxon>
        <taxon>Bacteroidota</taxon>
        <taxon>Flavobacteriia</taxon>
        <taxon>Flavobacteriales</taxon>
        <taxon>Flavobacteriaceae</taxon>
        <taxon>Myroides</taxon>
    </lineage>
</organism>
<proteinExistence type="predicted"/>
<dbReference type="EMBL" id="FORU01000009">
    <property type="protein sequence ID" value="SFJ49837.1"/>
    <property type="molecule type" value="Genomic_DNA"/>
</dbReference>
<dbReference type="AlphaFoldDB" id="A0A1I3RWY2"/>
<dbReference type="GO" id="GO:0015035">
    <property type="term" value="F:protein-disulfide reductase activity"/>
    <property type="evidence" value="ECO:0007669"/>
    <property type="project" value="InterPro"/>
</dbReference>
<dbReference type="PANTHER" id="PTHR33639:SF2">
    <property type="entry name" value="DUF393 DOMAIN-CONTAINING PROTEIN"/>
    <property type="match status" value="1"/>
</dbReference>
<dbReference type="InterPro" id="IPR007263">
    <property type="entry name" value="DCC1-like"/>
</dbReference>
<dbReference type="Proteomes" id="UP000243887">
    <property type="component" value="Unassembled WGS sequence"/>
</dbReference>
<reference evidence="2" key="1">
    <citation type="submission" date="2016-10" db="EMBL/GenBank/DDBJ databases">
        <authorList>
            <person name="Varghese N."/>
            <person name="Submissions S."/>
        </authorList>
    </citation>
    <scope>NUCLEOTIDE SEQUENCE [LARGE SCALE GENOMIC DNA]</scope>
    <source>
        <strain evidence="2">DSM 26542</strain>
    </source>
</reference>
<accession>A0A1I3RWY2</accession>
<keyword evidence="2" id="KW-1185">Reference proteome</keyword>
<sequence length="137" mass="15696">METWPRNKKIILFDGVCNLCDTTIQKVIKADTKDQFRFASLDSNIGKAILDHIGVDREKTDSMVLYVPGEAYYIKSEAAIKIATYLGGLYGLLQPLSIFPKNLTDSIYNYVAKNRYKWYGKKESCMVPTPELREKFL</sequence>
<evidence type="ECO:0000313" key="1">
    <source>
        <dbReference type="EMBL" id="SFJ49837.1"/>
    </source>
</evidence>
<name>A0A1I3RWY2_9FLAO</name>
<dbReference type="RefSeq" id="WP_090679259.1">
    <property type="nucleotide sequence ID" value="NZ_FORU01000009.1"/>
</dbReference>
<protein>
    <submittedName>
        <fullName evidence="1">Predicted thiol-disulfide oxidoreductase YuxK, DCC family</fullName>
    </submittedName>
</protein>
<dbReference type="STRING" id="1150112.SAMN04487893_10911"/>
<dbReference type="OrthoDB" id="9785438at2"/>